<evidence type="ECO:0000256" key="4">
    <source>
        <dbReference type="ARBA" id="ARBA00022525"/>
    </source>
</evidence>
<dbReference type="KEGG" id="pgut:117661926"/>
<accession>A0A6P9B796</accession>
<dbReference type="PANTHER" id="PTHR11691:SF73">
    <property type="entry name" value="INTERFERON BETA"/>
    <property type="match status" value="1"/>
</dbReference>
<dbReference type="Gene3D" id="1.20.1250.10">
    <property type="match status" value="1"/>
</dbReference>
<feature type="signal peptide" evidence="9">
    <location>
        <begin position="1"/>
        <end position="21"/>
    </location>
</feature>
<comment type="subcellular location">
    <subcellularLocation>
        <location evidence="1">Secreted</location>
    </subcellularLocation>
</comment>
<dbReference type="GO" id="GO:0005125">
    <property type="term" value="F:cytokine activity"/>
    <property type="evidence" value="ECO:0007669"/>
    <property type="project" value="UniProtKB-KW"/>
</dbReference>
<dbReference type="Proteomes" id="UP001652622">
    <property type="component" value="Unplaced"/>
</dbReference>
<dbReference type="PANTHER" id="PTHR11691">
    <property type="entry name" value="TYPE I INTERFERON"/>
    <property type="match status" value="1"/>
</dbReference>
<dbReference type="InterPro" id="IPR009079">
    <property type="entry name" value="4_helix_cytokine-like_core"/>
</dbReference>
<dbReference type="SMART" id="SM00076">
    <property type="entry name" value="IFabd"/>
    <property type="match status" value="1"/>
</dbReference>
<reference evidence="11" key="1">
    <citation type="submission" date="2025-08" db="UniProtKB">
        <authorList>
            <consortium name="RefSeq"/>
        </authorList>
    </citation>
    <scope>IDENTIFICATION</scope>
    <source>
        <tissue evidence="11">Blood</tissue>
    </source>
</reference>
<dbReference type="GO" id="GO:0051607">
    <property type="term" value="P:defense response to virus"/>
    <property type="evidence" value="ECO:0007669"/>
    <property type="project" value="UniProtKB-KW"/>
</dbReference>
<name>A0A6P9B796_PANGU</name>
<evidence type="ECO:0000256" key="1">
    <source>
        <dbReference type="ARBA" id="ARBA00004613"/>
    </source>
</evidence>
<keyword evidence="5 9" id="KW-0732">Signal</keyword>
<dbReference type="GeneID" id="117661926"/>
<dbReference type="Pfam" id="PF00143">
    <property type="entry name" value="Interferon"/>
    <property type="match status" value="1"/>
</dbReference>
<dbReference type="SUPFAM" id="SSF47266">
    <property type="entry name" value="4-helical cytokines"/>
    <property type="match status" value="1"/>
</dbReference>
<keyword evidence="7" id="KW-1015">Disulfide bond</keyword>
<organism evidence="10 11">
    <name type="scientific">Pantherophis guttatus</name>
    <name type="common">Corn snake</name>
    <name type="synonym">Elaphe guttata</name>
    <dbReference type="NCBI Taxonomy" id="94885"/>
    <lineage>
        <taxon>Eukaryota</taxon>
        <taxon>Metazoa</taxon>
        <taxon>Chordata</taxon>
        <taxon>Craniata</taxon>
        <taxon>Vertebrata</taxon>
        <taxon>Euteleostomi</taxon>
        <taxon>Lepidosauria</taxon>
        <taxon>Squamata</taxon>
        <taxon>Bifurcata</taxon>
        <taxon>Unidentata</taxon>
        <taxon>Episquamata</taxon>
        <taxon>Toxicofera</taxon>
        <taxon>Serpentes</taxon>
        <taxon>Colubroidea</taxon>
        <taxon>Colubridae</taxon>
        <taxon>Colubrinae</taxon>
        <taxon>Pantherophis</taxon>
    </lineage>
</organism>
<evidence type="ECO:0000256" key="8">
    <source>
        <dbReference type="RuleBase" id="RU000436"/>
    </source>
</evidence>
<protein>
    <submittedName>
        <fullName evidence="11">Interferon kappa-like</fullName>
    </submittedName>
</protein>
<dbReference type="OMA" id="CSWEISR"/>
<sequence>MIMNSCFLYLCVGIIFGEILCENCNQLQRKLLKANQVNFNLVSSNIRSTIPLQCIRDFVDSSLEDIEKILIDMNDESQVDIAKTAVKEILEQIDFIVRQNHTELVWHKGSLIDFHIGLHQQIKMLETCGNAEMEQVITSPRNLKLKLTRLRVKRYFQKLNDFLKNKKYSLCAWKIVQIQMKECFELINHYIQRVPSN</sequence>
<dbReference type="AlphaFoldDB" id="A0A6P9B796"/>
<proteinExistence type="inferred from homology"/>
<keyword evidence="6 8" id="KW-0051">Antiviral defense</keyword>
<evidence type="ECO:0000256" key="7">
    <source>
        <dbReference type="ARBA" id="ARBA00023157"/>
    </source>
</evidence>
<dbReference type="InParanoid" id="A0A6P9B796"/>
<comment type="similarity">
    <text evidence="2 8">Belongs to the alpha/beta interferon family.</text>
</comment>
<evidence type="ECO:0000256" key="2">
    <source>
        <dbReference type="ARBA" id="ARBA00011033"/>
    </source>
</evidence>
<dbReference type="GO" id="GO:0005615">
    <property type="term" value="C:extracellular space"/>
    <property type="evidence" value="ECO:0007669"/>
    <property type="project" value="UniProtKB-KW"/>
</dbReference>
<evidence type="ECO:0000313" key="10">
    <source>
        <dbReference type="Proteomes" id="UP001652622"/>
    </source>
</evidence>
<evidence type="ECO:0000256" key="6">
    <source>
        <dbReference type="ARBA" id="ARBA00023118"/>
    </source>
</evidence>
<evidence type="ECO:0000313" key="11">
    <source>
        <dbReference type="RefSeq" id="XP_034267127.1"/>
    </source>
</evidence>
<evidence type="ECO:0000256" key="5">
    <source>
        <dbReference type="ARBA" id="ARBA00022729"/>
    </source>
</evidence>
<dbReference type="InterPro" id="IPR000471">
    <property type="entry name" value="Interferon_alpha/beta/delta"/>
</dbReference>
<dbReference type="GO" id="GO:0005126">
    <property type="term" value="F:cytokine receptor binding"/>
    <property type="evidence" value="ECO:0007669"/>
    <property type="project" value="InterPro"/>
</dbReference>
<dbReference type="RefSeq" id="XP_034267127.1">
    <property type="nucleotide sequence ID" value="XM_034411236.1"/>
</dbReference>
<gene>
    <name evidence="11" type="primary">LOC117661926</name>
</gene>
<evidence type="ECO:0000256" key="3">
    <source>
        <dbReference type="ARBA" id="ARBA00022514"/>
    </source>
</evidence>
<keyword evidence="10" id="KW-1185">Reference proteome</keyword>
<keyword evidence="4" id="KW-0964">Secreted</keyword>
<feature type="chain" id="PRO_5027828655" evidence="9">
    <location>
        <begin position="22"/>
        <end position="197"/>
    </location>
</feature>
<evidence type="ECO:0000256" key="9">
    <source>
        <dbReference type="SAM" id="SignalP"/>
    </source>
</evidence>
<dbReference type="GO" id="GO:0006955">
    <property type="term" value="P:immune response"/>
    <property type="evidence" value="ECO:0007669"/>
    <property type="project" value="UniProtKB-ARBA"/>
</dbReference>
<keyword evidence="3 8" id="KW-0202">Cytokine</keyword>